<protein>
    <submittedName>
        <fullName evidence="1">Uncharacterized protein</fullName>
    </submittedName>
</protein>
<comment type="caution">
    <text evidence="1">The sequence shown here is derived from an EMBL/GenBank/DDBJ whole genome shotgun (WGS) entry which is preliminary data.</text>
</comment>
<gene>
    <name evidence="1" type="ORF">DERP_012741</name>
</gene>
<keyword evidence="2" id="KW-1185">Reference proteome</keyword>
<evidence type="ECO:0000313" key="2">
    <source>
        <dbReference type="Proteomes" id="UP000887458"/>
    </source>
</evidence>
<organism evidence="1 2">
    <name type="scientific">Dermatophagoides pteronyssinus</name>
    <name type="common">European house dust mite</name>
    <dbReference type="NCBI Taxonomy" id="6956"/>
    <lineage>
        <taxon>Eukaryota</taxon>
        <taxon>Metazoa</taxon>
        <taxon>Ecdysozoa</taxon>
        <taxon>Arthropoda</taxon>
        <taxon>Chelicerata</taxon>
        <taxon>Arachnida</taxon>
        <taxon>Acari</taxon>
        <taxon>Acariformes</taxon>
        <taxon>Sarcoptiformes</taxon>
        <taxon>Astigmata</taxon>
        <taxon>Psoroptidia</taxon>
        <taxon>Analgoidea</taxon>
        <taxon>Pyroglyphidae</taxon>
        <taxon>Dermatophagoidinae</taxon>
        <taxon>Dermatophagoides</taxon>
    </lineage>
</organism>
<reference evidence="1 2" key="1">
    <citation type="journal article" date="2018" name="J. Allergy Clin. Immunol.">
        <title>High-quality assembly of Dermatophagoides pteronyssinus genome and transcriptome reveals a wide range of novel allergens.</title>
        <authorList>
            <person name="Liu X.Y."/>
            <person name="Yang K.Y."/>
            <person name="Wang M.Q."/>
            <person name="Kwok J.S."/>
            <person name="Zeng X."/>
            <person name="Yang Z."/>
            <person name="Xiao X.J."/>
            <person name="Lau C.P."/>
            <person name="Li Y."/>
            <person name="Huang Z.M."/>
            <person name="Ba J.G."/>
            <person name="Yim A.K."/>
            <person name="Ouyang C.Y."/>
            <person name="Ngai S.M."/>
            <person name="Chan T.F."/>
            <person name="Leung E.L."/>
            <person name="Liu L."/>
            <person name="Liu Z.G."/>
            <person name="Tsui S.K."/>
        </authorList>
    </citation>
    <scope>NUCLEOTIDE SEQUENCE [LARGE SCALE GENOMIC DNA]</scope>
    <source>
        <strain evidence="1">Derp</strain>
    </source>
</reference>
<accession>A0ABQ8JQF4</accession>
<dbReference type="EMBL" id="NJHN03000026">
    <property type="protein sequence ID" value="KAH9424757.1"/>
    <property type="molecule type" value="Genomic_DNA"/>
</dbReference>
<sequence length="103" mass="10888">MDCRILSKYSASTATEVSLSFSDGGGGVICCRKAVIGDDKSQLALAAAAAINSFPLSSMSSTLLSLLEMLFIFLGRPRLRLFFCDDTIVVVAVVDNFVGDGDN</sequence>
<name>A0ABQ8JQF4_DERPT</name>
<reference evidence="1 2" key="2">
    <citation type="journal article" date="2022" name="Mol. Biol. Evol.">
        <title>Comparative Genomics Reveals Insights into the Divergent Evolution of Astigmatic Mites and Household Pest Adaptations.</title>
        <authorList>
            <person name="Xiong Q."/>
            <person name="Wan A.T."/>
            <person name="Liu X."/>
            <person name="Fung C.S."/>
            <person name="Xiao X."/>
            <person name="Malainual N."/>
            <person name="Hou J."/>
            <person name="Wang L."/>
            <person name="Wang M."/>
            <person name="Yang K.Y."/>
            <person name="Cui Y."/>
            <person name="Leung E.L."/>
            <person name="Nong W."/>
            <person name="Shin S.K."/>
            <person name="Au S.W."/>
            <person name="Jeong K.Y."/>
            <person name="Chew F.T."/>
            <person name="Hui J.H."/>
            <person name="Leung T.F."/>
            <person name="Tungtrongchitr A."/>
            <person name="Zhong N."/>
            <person name="Liu Z."/>
            <person name="Tsui S.K."/>
        </authorList>
    </citation>
    <scope>NUCLEOTIDE SEQUENCE [LARGE SCALE GENOMIC DNA]</scope>
    <source>
        <strain evidence="1">Derp</strain>
    </source>
</reference>
<evidence type="ECO:0000313" key="1">
    <source>
        <dbReference type="EMBL" id="KAH9424757.1"/>
    </source>
</evidence>
<dbReference type="Proteomes" id="UP000887458">
    <property type="component" value="Unassembled WGS sequence"/>
</dbReference>
<proteinExistence type="predicted"/>